<gene>
    <name evidence="1" type="ORF">E2C01_058401</name>
</gene>
<accession>A0A5B7H2W4</accession>
<dbReference type="EMBL" id="VSRR010021883">
    <property type="protein sequence ID" value="MPC64289.1"/>
    <property type="molecule type" value="Genomic_DNA"/>
</dbReference>
<dbReference type="Proteomes" id="UP000324222">
    <property type="component" value="Unassembled WGS sequence"/>
</dbReference>
<name>A0A5B7H2W4_PORTR</name>
<reference evidence="1 2" key="1">
    <citation type="submission" date="2019-05" db="EMBL/GenBank/DDBJ databases">
        <title>Another draft genome of Portunus trituberculatus and its Hox gene families provides insights of decapod evolution.</title>
        <authorList>
            <person name="Jeong J.-H."/>
            <person name="Song I."/>
            <person name="Kim S."/>
            <person name="Choi T."/>
            <person name="Kim D."/>
            <person name="Ryu S."/>
            <person name="Kim W."/>
        </authorList>
    </citation>
    <scope>NUCLEOTIDE SEQUENCE [LARGE SCALE GENOMIC DNA]</scope>
    <source>
        <tissue evidence="1">Muscle</tissue>
    </source>
</reference>
<comment type="caution">
    <text evidence="1">The sequence shown here is derived from an EMBL/GenBank/DDBJ whole genome shotgun (WGS) entry which is preliminary data.</text>
</comment>
<organism evidence="1 2">
    <name type="scientific">Portunus trituberculatus</name>
    <name type="common">Swimming crab</name>
    <name type="synonym">Neptunus trituberculatus</name>
    <dbReference type="NCBI Taxonomy" id="210409"/>
    <lineage>
        <taxon>Eukaryota</taxon>
        <taxon>Metazoa</taxon>
        <taxon>Ecdysozoa</taxon>
        <taxon>Arthropoda</taxon>
        <taxon>Crustacea</taxon>
        <taxon>Multicrustacea</taxon>
        <taxon>Malacostraca</taxon>
        <taxon>Eumalacostraca</taxon>
        <taxon>Eucarida</taxon>
        <taxon>Decapoda</taxon>
        <taxon>Pleocyemata</taxon>
        <taxon>Brachyura</taxon>
        <taxon>Eubrachyura</taxon>
        <taxon>Portunoidea</taxon>
        <taxon>Portunidae</taxon>
        <taxon>Portuninae</taxon>
        <taxon>Portunus</taxon>
    </lineage>
</organism>
<sequence>MIIIHKLPVSTTSGVLQPSAVFSPTSCAFRASSVSVARLSVRPAALLPLHLKKINCNFRYGGKLQIT</sequence>
<keyword evidence="2" id="KW-1185">Reference proteome</keyword>
<evidence type="ECO:0000313" key="1">
    <source>
        <dbReference type="EMBL" id="MPC64289.1"/>
    </source>
</evidence>
<proteinExistence type="predicted"/>
<evidence type="ECO:0000313" key="2">
    <source>
        <dbReference type="Proteomes" id="UP000324222"/>
    </source>
</evidence>
<dbReference type="AlphaFoldDB" id="A0A5B7H2W4"/>
<protein>
    <submittedName>
        <fullName evidence="1">Uncharacterized protein</fullName>
    </submittedName>
</protein>